<keyword evidence="1 4" id="KW-0645">Protease</keyword>
<gene>
    <name evidence="4" type="ORF">Micbo1qcDRAFT_164000</name>
</gene>
<dbReference type="SUPFAM" id="SSF50886">
    <property type="entry name" value="D-aminopeptidase, middle and C-terminal domains"/>
    <property type="match status" value="2"/>
</dbReference>
<accession>A0A136IZQ8</accession>
<dbReference type="Gene3D" id="3.40.710.10">
    <property type="entry name" value="DD-peptidase/beta-lactamase superfamily"/>
    <property type="match status" value="1"/>
</dbReference>
<dbReference type="Gene3D" id="2.40.128.50">
    <property type="match status" value="2"/>
</dbReference>
<dbReference type="InParanoid" id="A0A136IZQ8"/>
<dbReference type="InterPro" id="IPR050789">
    <property type="entry name" value="Diverse_Enzym_Activities"/>
</dbReference>
<proteinExistence type="predicted"/>
<dbReference type="GO" id="GO:0004177">
    <property type="term" value="F:aminopeptidase activity"/>
    <property type="evidence" value="ECO:0007669"/>
    <property type="project" value="UniProtKB-KW"/>
</dbReference>
<dbReference type="OrthoDB" id="5946976at2759"/>
<dbReference type="SUPFAM" id="SSF56601">
    <property type="entry name" value="beta-lactamase/transpeptidase-like"/>
    <property type="match status" value="1"/>
</dbReference>
<dbReference type="Pfam" id="PF00144">
    <property type="entry name" value="Beta-lactamase"/>
    <property type="match status" value="1"/>
</dbReference>
<dbReference type="InterPro" id="IPR027279">
    <property type="entry name" value="D_amino_pept/lipop_sf"/>
</dbReference>
<evidence type="ECO:0000256" key="1">
    <source>
        <dbReference type="ARBA" id="ARBA00022438"/>
    </source>
</evidence>
<dbReference type="Proteomes" id="UP000070501">
    <property type="component" value="Unassembled WGS sequence"/>
</dbReference>
<dbReference type="Pfam" id="PF07930">
    <property type="entry name" value="DAP_B"/>
    <property type="match status" value="1"/>
</dbReference>
<evidence type="ECO:0000313" key="4">
    <source>
        <dbReference type="EMBL" id="KXJ90422.1"/>
    </source>
</evidence>
<dbReference type="InterPro" id="IPR012856">
    <property type="entry name" value="DAP_B_dom"/>
</dbReference>
<sequence length="547" mass="59646">MTDSIEQILQAAADKFRGPGGCLAVVRDGQLAGQHVWGFAQMDDAVPMTAETLVPICSITKHLTCGTLYRAEQDDASVRPKMQALLDSWLGPDLQAPQADDKTRLTIAHLCDNQSGVRDYWAATVLCGAKPEDKFDMAAMAPRLREMLLQSLHFEPGTEYSYSNLNFYIIARLLEDVTGKSFSDLVAQYIFQPAGMKTAALPSDQQPPPPCVGYEGDEKRGYIPAINGMEWSGDAGIVASLDDMVAYEKHLHGLWEEQSENWYRFAATPHVFADAEGTPAKYRAGLAHGKIQDKVDIVGHGGALRGFRLMRSHAPAEKLSVIVLFNHEASSKEAADFVLKKILGLPDDSDKNGFVDEPPHPAWAGEFLDEETKLRINVELGETGKGKVKITYLCATETVPLKSSTTAESPGARAEIDGDVLRLHRIVDNRVLVGRRIKAAAPLGTVGANGHELQVQGKYRCESLQSNLTITGQGAILYGVFDGFMGKGPVHIMKPLGENVWVLACPRGIDSAPPGDWTLVIDSEGGKVTGFTIGCWLTRKVDYRKVE</sequence>
<feature type="domain" description="D-aminopeptidase" evidence="3">
    <location>
        <begin position="359"/>
        <end position="543"/>
    </location>
</feature>
<protein>
    <submittedName>
        <fullName evidence="4">Glycine d-alanine aminopeptidase</fullName>
    </submittedName>
</protein>
<keyword evidence="1 4" id="KW-0031">Aminopeptidase</keyword>
<name>A0A136IZQ8_9PEZI</name>
<dbReference type="InterPro" id="IPR001466">
    <property type="entry name" value="Beta-lactam-related"/>
</dbReference>
<dbReference type="PANTHER" id="PTHR43283:SF7">
    <property type="entry name" value="BETA-LACTAMASE-RELATED DOMAIN-CONTAINING PROTEIN"/>
    <property type="match status" value="1"/>
</dbReference>
<reference evidence="5" key="1">
    <citation type="submission" date="2016-02" db="EMBL/GenBank/DDBJ databases">
        <title>Draft genome sequence of Microdochium bolleyi, a fungal endophyte of beachgrass.</title>
        <authorList>
            <consortium name="DOE Joint Genome Institute"/>
            <person name="David A.S."/>
            <person name="May G."/>
            <person name="Haridas S."/>
            <person name="Lim J."/>
            <person name="Wang M."/>
            <person name="Labutti K."/>
            <person name="Lipzen A."/>
            <person name="Barry K."/>
            <person name="Grigoriev I.V."/>
        </authorList>
    </citation>
    <scope>NUCLEOTIDE SEQUENCE [LARGE SCALE GENOMIC DNA]</scope>
    <source>
        <strain evidence="5">J235TASD1</strain>
    </source>
</reference>
<keyword evidence="5" id="KW-1185">Reference proteome</keyword>
<feature type="domain" description="Beta-lactamase-related" evidence="2">
    <location>
        <begin position="7"/>
        <end position="333"/>
    </location>
</feature>
<keyword evidence="1 4" id="KW-0378">Hydrolase</keyword>
<organism evidence="4 5">
    <name type="scientific">Microdochium bolleyi</name>
    <dbReference type="NCBI Taxonomy" id="196109"/>
    <lineage>
        <taxon>Eukaryota</taxon>
        <taxon>Fungi</taxon>
        <taxon>Dikarya</taxon>
        <taxon>Ascomycota</taxon>
        <taxon>Pezizomycotina</taxon>
        <taxon>Sordariomycetes</taxon>
        <taxon>Xylariomycetidae</taxon>
        <taxon>Xylariales</taxon>
        <taxon>Microdochiaceae</taxon>
        <taxon>Microdochium</taxon>
    </lineage>
</organism>
<dbReference type="EMBL" id="KQ964252">
    <property type="protein sequence ID" value="KXJ90422.1"/>
    <property type="molecule type" value="Genomic_DNA"/>
</dbReference>
<dbReference type="PANTHER" id="PTHR43283">
    <property type="entry name" value="BETA-LACTAMASE-RELATED"/>
    <property type="match status" value="1"/>
</dbReference>
<dbReference type="InterPro" id="IPR012338">
    <property type="entry name" value="Beta-lactam/transpept-like"/>
</dbReference>
<evidence type="ECO:0000259" key="2">
    <source>
        <dbReference type="Pfam" id="PF00144"/>
    </source>
</evidence>
<dbReference type="AlphaFoldDB" id="A0A136IZQ8"/>
<evidence type="ECO:0000313" key="5">
    <source>
        <dbReference type="Proteomes" id="UP000070501"/>
    </source>
</evidence>
<dbReference type="NCBIfam" id="NF009622">
    <property type="entry name" value="PRK13128.1"/>
    <property type="match status" value="1"/>
</dbReference>
<evidence type="ECO:0000259" key="3">
    <source>
        <dbReference type="Pfam" id="PF07930"/>
    </source>
</evidence>